<proteinExistence type="predicted"/>
<organism evidence="1 2">
    <name type="scientific">Protea cynaroides</name>
    <dbReference type="NCBI Taxonomy" id="273540"/>
    <lineage>
        <taxon>Eukaryota</taxon>
        <taxon>Viridiplantae</taxon>
        <taxon>Streptophyta</taxon>
        <taxon>Embryophyta</taxon>
        <taxon>Tracheophyta</taxon>
        <taxon>Spermatophyta</taxon>
        <taxon>Magnoliopsida</taxon>
        <taxon>Proteales</taxon>
        <taxon>Proteaceae</taxon>
        <taxon>Protea</taxon>
    </lineage>
</organism>
<keyword evidence="2" id="KW-1185">Reference proteome</keyword>
<dbReference type="Proteomes" id="UP001141806">
    <property type="component" value="Unassembled WGS sequence"/>
</dbReference>
<accession>A0A9Q0QWH0</accession>
<evidence type="ECO:0000313" key="2">
    <source>
        <dbReference type="Proteomes" id="UP001141806"/>
    </source>
</evidence>
<dbReference type="EMBL" id="JAMYWD010000004">
    <property type="protein sequence ID" value="KAJ4974563.1"/>
    <property type="molecule type" value="Genomic_DNA"/>
</dbReference>
<gene>
    <name evidence="1" type="ORF">NE237_007737</name>
</gene>
<evidence type="ECO:0000313" key="1">
    <source>
        <dbReference type="EMBL" id="KAJ4974563.1"/>
    </source>
</evidence>
<sequence>MNCPLSKPHVPVVHQSRVWRPVSSEKLPEQEIDSLVALLDGVVDGENCGGDWANGRATMNHSTETPKQGIDPTLSVNPFAFLNLLQEDPDVSLCNSSRSEHRNTIGYLALSHCINEQEVIDSAVSFRRMEGSNGVSSNGILPTPTTSTCDVLV</sequence>
<reference evidence="1" key="1">
    <citation type="journal article" date="2023" name="Plant J.">
        <title>The genome of the king protea, Protea cynaroides.</title>
        <authorList>
            <person name="Chang J."/>
            <person name="Duong T.A."/>
            <person name="Schoeman C."/>
            <person name="Ma X."/>
            <person name="Roodt D."/>
            <person name="Barker N."/>
            <person name="Li Z."/>
            <person name="Van de Peer Y."/>
            <person name="Mizrachi E."/>
        </authorList>
    </citation>
    <scope>NUCLEOTIDE SEQUENCE</scope>
    <source>
        <tissue evidence="1">Young leaves</tissue>
    </source>
</reference>
<name>A0A9Q0QWH0_9MAGN</name>
<comment type="caution">
    <text evidence="1">The sequence shown here is derived from an EMBL/GenBank/DDBJ whole genome shotgun (WGS) entry which is preliminary data.</text>
</comment>
<protein>
    <submittedName>
        <fullName evidence="1">Uncharacterized protein</fullName>
    </submittedName>
</protein>
<dbReference type="AlphaFoldDB" id="A0A9Q0QWH0"/>